<organism evidence="2 3">
    <name type="scientific">Frankliniella fusca</name>
    <dbReference type="NCBI Taxonomy" id="407009"/>
    <lineage>
        <taxon>Eukaryota</taxon>
        <taxon>Metazoa</taxon>
        <taxon>Ecdysozoa</taxon>
        <taxon>Arthropoda</taxon>
        <taxon>Hexapoda</taxon>
        <taxon>Insecta</taxon>
        <taxon>Pterygota</taxon>
        <taxon>Neoptera</taxon>
        <taxon>Paraneoptera</taxon>
        <taxon>Thysanoptera</taxon>
        <taxon>Terebrantia</taxon>
        <taxon>Thripoidea</taxon>
        <taxon>Thripidae</taxon>
        <taxon>Frankliniella</taxon>
    </lineage>
</organism>
<gene>
    <name evidence="2" type="ORF">KUF71_014766</name>
</gene>
<name>A0AAE1I3Q9_9NEOP</name>
<keyword evidence="3" id="KW-1185">Reference proteome</keyword>
<dbReference type="AlphaFoldDB" id="A0AAE1I3Q9"/>
<protein>
    <submittedName>
        <fullName evidence="2">Uncharacterized protein</fullName>
    </submittedName>
</protein>
<evidence type="ECO:0000256" key="1">
    <source>
        <dbReference type="SAM" id="MobiDB-lite"/>
    </source>
</evidence>
<evidence type="ECO:0000313" key="2">
    <source>
        <dbReference type="EMBL" id="KAK3932789.1"/>
    </source>
</evidence>
<comment type="caution">
    <text evidence="2">The sequence shown here is derived from an EMBL/GenBank/DDBJ whole genome shotgun (WGS) entry which is preliminary data.</text>
</comment>
<dbReference type="EMBL" id="JAHWGI010001440">
    <property type="protein sequence ID" value="KAK3932789.1"/>
    <property type="molecule type" value="Genomic_DNA"/>
</dbReference>
<proteinExistence type="predicted"/>
<dbReference type="Proteomes" id="UP001219518">
    <property type="component" value="Unassembled WGS sequence"/>
</dbReference>
<reference evidence="2" key="1">
    <citation type="submission" date="2021-07" db="EMBL/GenBank/DDBJ databases">
        <authorList>
            <person name="Catto M.A."/>
            <person name="Jacobson A."/>
            <person name="Kennedy G."/>
            <person name="Labadie P."/>
            <person name="Hunt B.G."/>
            <person name="Srinivasan R."/>
        </authorList>
    </citation>
    <scope>NUCLEOTIDE SEQUENCE</scope>
    <source>
        <strain evidence="2">PL_HMW_Pooled</strain>
        <tissue evidence="2">Head</tissue>
    </source>
</reference>
<feature type="region of interest" description="Disordered" evidence="1">
    <location>
        <begin position="1"/>
        <end position="24"/>
    </location>
</feature>
<accession>A0AAE1I3Q9</accession>
<reference evidence="2" key="2">
    <citation type="journal article" date="2023" name="BMC Genomics">
        <title>Pest status, molecular evolution, and epigenetic factors derived from the genome assembly of Frankliniella fusca, a thysanopteran phytovirus vector.</title>
        <authorList>
            <person name="Catto M.A."/>
            <person name="Labadie P.E."/>
            <person name="Jacobson A.L."/>
            <person name="Kennedy G.G."/>
            <person name="Srinivasan R."/>
            <person name="Hunt B.G."/>
        </authorList>
    </citation>
    <scope>NUCLEOTIDE SEQUENCE</scope>
    <source>
        <strain evidence="2">PL_HMW_Pooled</strain>
    </source>
</reference>
<sequence length="238" mass="26900">MEHPKKDCIGPTKEEVSRCDPLDKVPPEPERPFVRCLRENQLPGEAVDRRFVDTRWILCSDSSTAPDHFLTTHQRTYRTPGACPRPGAARARLLHHYLLHQHALRVGQEALAPPPVEPYESEYSGAFAREFTPALEAELTSPDTDTAEEEAARHPLYSEPACSYWYQKQMLPPRGAAWDGVTARGRHEVTQPFRRNALFSTPVHLSLHEAAPVEAPRPPRLTRSVNHHVLAPYNTPVM</sequence>
<evidence type="ECO:0000313" key="3">
    <source>
        <dbReference type="Proteomes" id="UP001219518"/>
    </source>
</evidence>